<dbReference type="InterPro" id="IPR001841">
    <property type="entry name" value="Znf_RING"/>
</dbReference>
<dbReference type="CDD" id="cd12438">
    <property type="entry name" value="RRM_CNOT4"/>
    <property type="match status" value="1"/>
</dbReference>
<keyword evidence="14" id="KW-1185">Reference proteome</keyword>
<feature type="region of interest" description="Disordered" evidence="10">
    <location>
        <begin position="563"/>
        <end position="604"/>
    </location>
</feature>
<dbReference type="FunFam" id="3.30.40.10:FF:000006">
    <property type="entry name" value="CCR4-NOT transcription complex subunit 4"/>
    <property type="match status" value="1"/>
</dbReference>
<dbReference type="SUPFAM" id="SSF57850">
    <property type="entry name" value="RING/U-box"/>
    <property type="match status" value="1"/>
</dbReference>
<proteinExistence type="predicted"/>
<keyword evidence="7" id="KW-0539">Nucleus</keyword>
<dbReference type="STRING" id="5866.A0A061D7J5"/>
<dbReference type="PANTHER" id="PTHR12603">
    <property type="entry name" value="CCR4-NOT TRANSCRIPTION COMPLEX RELATED"/>
    <property type="match status" value="1"/>
</dbReference>
<dbReference type="GO" id="GO:0016567">
    <property type="term" value="P:protein ubiquitination"/>
    <property type="evidence" value="ECO:0007669"/>
    <property type="project" value="TreeGrafter"/>
</dbReference>
<dbReference type="OrthoDB" id="1923159at2759"/>
<dbReference type="CDD" id="cd16618">
    <property type="entry name" value="mRING-HC-C4C4_CNOT4"/>
    <property type="match status" value="1"/>
</dbReference>
<sequence>MNTHHKLMDGYKAESYGNDAEDEMLCPLCMEVLDETDRNFYPCTCDYQVCLWCLHYIRTTMGNKCPACRRDYEEANMKYKTSPRVPTTSRSSNPKKKREAGEKDATTREERSGVPSQLSNANLKEMRVIQRNLVYVVGIPARIAKMEILKQHEYFGQYGRIQHMVINKSQSYNSHMSGASYTAYITYSRKSEAALAIQSIDGSQVSGRTLRASYGTTKYCSFFLKGLKCTNIDCFYLHQYGDESERISKNELTSLMHKTSKSGLSRTSHGLDTHAVPKGREEHSGRHPNPRRVHRIHETLQSGKRPEGGVDTYNAYPAGATHSDRDTASWAHVAAGMRDTAASVQPSVPYIYPHPEEMQFQYSVVGEAYPDGYAHSYDQYRPQRAKSDYQAGKRVKAPYQPHESAQNAAAATPTGQSEVLRHLFTESLISHLQRYNRGEHILYAVDMPANRGHPAGSHSGQQADGAPAAHDAANAAQGRIWMMAEDAKASGAYYVSNRRRQLDYYKGANDLFLALEGENAIAGTTAALDPKDIFSDSAAVEEILEKVKQHTLMLRQMSRMYAVKPQPAKAAPQQRSAEEKQPKEATEAPKTSYSHPVSTSSELQHAHEASAVAPTKAEKYVTSILFTSPQQQSQLEADIKLHEELVEGVQKLLHAQLKREQRYAKHMADLYAN</sequence>
<dbReference type="Pfam" id="PF14570">
    <property type="entry name" value="zf-RING_4"/>
    <property type="match status" value="1"/>
</dbReference>
<evidence type="ECO:0000256" key="8">
    <source>
        <dbReference type="PROSITE-ProRule" id="PRU00175"/>
    </source>
</evidence>
<feature type="compositionally biased region" description="Low complexity" evidence="10">
    <location>
        <begin position="460"/>
        <end position="471"/>
    </location>
</feature>
<evidence type="ECO:0000256" key="9">
    <source>
        <dbReference type="PROSITE-ProRule" id="PRU00176"/>
    </source>
</evidence>
<dbReference type="SUPFAM" id="SSF54928">
    <property type="entry name" value="RNA-binding domain, RBD"/>
    <property type="match status" value="1"/>
</dbReference>
<evidence type="ECO:0000313" key="14">
    <source>
        <dbReference type="Proteomes" id="UP000033188"/>
    </source>
</evidence>
<dbReference type="Gene3D" id="3.30.40.10">
    <property type="entry name" value="Zinc/RING finger domain, C3HC4 (zinc finger)"/>
    <property type="match status" value="1"/>
</dbReference>
<dbReference type="GO" id="GO:0003723">
    <property type="term" value="F:RNA binding"/>
    <property type="evidence" value="ECO:0007669"/>
    <property type="project" value="UniProtKB-UniRule"/>
</dbReference>
<evidence type="ECO:0000256" key="4">
    <source>
        <dbReference type="ARBA" id="ARBA00022833"/>
    </source>
</evidence>
<feature type="compositionally biased region" description="Polar residues" evidence="10">
    <location>
        <begin position="403"/>
        <end position="413"/>
    </location>
</feature>
<dbReference type="GO" id="GO:0005634">
    <property type="term" value="C:nucleus"/>
    <property type="evidence" value="ECO:0007669"/>
    <property type="project" value="UniProtKB-SubCell"/>
</dbReference>
<dbReference type="GO" id="GO:0008270">
    <property type="term" value="F:zinc ion binding"/>
    <property type="evidence" value="ECO:0007669"/>
    <property type="project" value="UniProtKB-KW"/>
</dbReference>
<dbReference type="PROSITE" id="PS50089">
    <property type="entry name" value="ZF_RING_2"/>
    <property type="match status" value="1"/>
</dbReference>
<dbReference type="InterPro" id="IPR039780">
    <property type="entry name" value="Mot2"/>
</dbReference>
<keyword evidence="4" id="KW-0862">Zinc</keyword>
<reference evidence="14" key="1">
    <citation type="submission" date="2014-06" db="EMBL/GenBank/DDBJ databases">
        <authorList>
            <person name="Aslett M."/>
            <person name="De Silva N."/>
        </authorList>
    </citation>
    <scope>NUCLEOTIDE SEQUENCE [LARGE SCALE GENOMIC DNA]</scope>
    <source>
        <strain evidence="14">Bond</strain>
    </source>
</reference>
<dbReference type="PROSITE" id="PS50102">
    <property type="entry name" value="RRM"/>
    <property type="match status" value="1"/>
</dbReference>
<name>A0A061D7J5_BABBI</name>
<dbReference type="InterPro" id="IPR039515">
    <property type="entry name" value="NOT4_mRING-HC-C4C4"/>
</dbReference>
<evidence type="ECO:0000256" key="1">
    <source>
        <dbReference type="ARBA" id="ARBA00004123"/>
    </source>
</evidence>
<feature type="domain" description="RRM" evidence="12">
    <location>
        <begin position="132"/>
        <end position="217"/>
    </location>
</feature>
<dbReference type="InterPro" id="IPR013083">
    <property type="entry name" value="Znf_RING/FYVE/PHD"/>
</dbReference>
<feature type="compositionally biased region" description="Basic and acidic residues" evidence="10">
    <location>
        <begin position="576"/>
        <end position="587"/>
    </location>
</feature>
<dbReference type="InterPro" id="IPR034261">
    <property type="entry name" value="CNOT4_RRM"/>
</dbReference>
<evidence type="ECO:0000256" key="3">
    <source>
        <dbReference type="ARBA" id="ARBA00022771"/>
    </source>
</evidence>
<dbReference type="InterPro" id="IPR012677">
    <property type="entry name" value="Nucleotide-bd_a/b_plait_sf"/>
</dbReference>
<evidence type="ECO:0000256" key="5">
    <source>
        <dbReference type="ARBA" id="ARBA00022884"/>
    </source>
</evidence>
<keyword evidence="3 8" id="KW-0863">Zinc-finger</keyword>
<dbReference type="GO" id="GO:0004842">
    <property type="term" value="F:ubiquitin-protein transferase activity"/>
    <property type="evidence" value="ECO:0007669"/>
    <property type="project" value="InterPro"/>
</dbReference>
<keyword evidence="5 9" id="KW-0694">RNA-binding</keyword>
<feature type="compositionally biased region" description="Low complexity" evidence="10">
    <location>
        <begin position="82"/>
        <end position="92"/>
    </location>
</feature>
<evidence type="ECO:0000313" key="13">
    <source>
        <dbReference type="EMBL" id="CDR95957.1"/>
    </source>
</evidence>
<evidence type="ECO:0000256" key="7">
    <source>
        <dbReference type="ARBA" id="ARBA00023242"/>
    </source>
</evidence>
<dbReference type="InterPro" id="IPR000504">
    <property type="entry name" value="RRM_dom"/>
</dbReference>
<dbReference type="GeneID" id="24564498"/>
<dbReference type="VEuPathDB" id="PiroplasmaDB:BBBOND_0211040"/>
<evidence type="ECO:0000256" key="2">
    <source>
        <dbReference type="ARBA" id="ARBA00022723"/>
    </source>
</evidence>
<feature type="region of interest" description="Disordered" evidence="10">
    <location>
        <begin position="258"/>
        <end position="290"/>
    </location>
</feature>
<dbReference type="Proteomes" id="UP000033188">
    <property type="component" value="Chromosome 2"/>
</dbReference>
<evidence type="ECO:0000256" key="10">
    <source>
        <dbReference type="SAM" id="MobiDB-lite"/>
    </source>
</evidence>
<feature type="region of interest" description="Disordered" evidence="10">
    <location>
        <begin position="452"/>
        <end position="471"/>
    </location>
</feature>
<organism evidence="13 14">
    <name type="scientific">Babesia bigemina</name>
    <dbReference type="NCBI Taxonomy" id="5866"/>
    <lineage>
        <taxon>Eukaryota</taxon>
        <taxon>Sar</taxon>
        <taxon>Alveolata</taxon>
        <taxon>Apicomplexa</taxon>
        <taxon>Aconoidasida</taxon>
        <taxon>Piroplasmida</taxon>
        <taxon>Babesiidae</taxon>
        <taxon>Babesia</taxon>
    </lineage>
</organism>
<feature type="compositionally biased region" description="Low complexity" evidence="10">
    <location>
        <begin position="564"/>
        <end position="574"/>
    </location>
</feature>
<feature type="region of interest" description="Disordered" evidence="10">
    <location>
        <begin position="79"/>
        <end position="117"/>
    </location>
</feature>
<evidence type="ECO:0000259" key="12">
    <source>
        <dbReference type="PROSITE" id="PS50102"/>
    </source>
</evidence>
<feature type="domain" description="RING-type" evidence="11">
    <location>
        <begin position="26"/>
        <end position="69"/>
    </location>
</feature>
<dbReference type="Gene3D" id="3.30.70.330">
    <property type="match status" value="1"/>
</dbReference>
<accession>A0A061D7J5</accession>
<comment type="subcellular location">
    <subcellularLocation>
        <location evidence="1">Nucleus</location>
    </subcellularLocation>
</comment>
<dbReference type="InterPro" id="IPR035979">
    <property type="entry name" value="RBD_domain_sf"/>
</dbReference>
<dbReference type="GO" id="GO:0030014">
    <property type="term" value="C:CCR4-NOT complex"/>
    <property type="evidence" value="ECO:0007669"/>
    <property type="project" value="InterPro"/>
</dbReference>
<gene>
    <name evidence="13" type="ORF">BBBOND_0211040</name>
</gene>
<dbReference type="KEGG" id="bbig:BBBOND_0211040"/>
<feature type="region of interest" description="Disordered" evidence="10">
    <location>
        <begin position="383"/>
        <end position="413"/>
    </location>
</feature>
<dbReference type="PANTHER" id="PTHR12603:SF0">
    <property type="entry name" value="CCR4-NOT TRANSCRIPTION COMPLEX SUBUNIT 4"/>
    <property type="match status" value="1"/>
</dbReference>
<evidence type="ECO:0000256" key="6">
    <source>
        <dbReference type="ARBA" id="ARBA00023054"/>
    </source>
</evidence>
<dbReference type="AlphaFoldDB" id="A0A061D7J5"/>
<feature type="compositionally biased region" description="Polar residues" evidence="10">
    <location>
        <begin position="258"/>
        <end position="270"/>
    </location>
</feature>
<evidence type="ECO:0000259" key="11">
    <source>
        <dbReference type="PROSITE" id="PS50089"/>
    </source>
</evidence>
<dbReference type="InterPro" id="IPR003954">
    <property type="entry name" value="RRM_euk-type"/>
</dbReference>
<dbReference type="RefSeq" id="XP_012768143.1">
    <property type="nucleotide sequence ID" value="XM_012912689.1"/>
</dbReference>
<keyword evidence="6" id="KW-0175">Coiled coil</keyword>
<dbReference type="SMART" id="SM00361">
    <property type="entry name" value="RRM_1"/>
    <property type="match status" value="1"/>
</dbReference>
<protein>
    <submittedName>
        <fullName evidence="13">CCR4-NOT TRANSCRIPTION COMPLEX RELATED domain containing protein,putative</fullName>
    </submittedName>
</protein>
<feature type="compositionally biased region" description="Basic and acidic residues" evidence="10">
    <location>
        <begin position="99"/>
        <end position="112"/>
    </location>
</feature>
<keyword evidence="2" id="KW-0479">Metal-binding</keyword>
<dbReference type="EMBL" id="LK391708">
    <property type="protein sequence ID" value="CDR95957.1"/>
    <property type="molecule type" value="Genomic_DNA"/>
</dbReference>
<feature type="compositionally biased region" description="Polar residues" evidence="10">
    <location>
        <begin position="589"/>
        <end position="603"/>
    </location>
</feature>
<dbReference type="OMA" id="CRRDYEE"/>